<dbReference type="InterPro" id="IPR051127">
    <property type="entry name" value="Fungal_SecMet_Regulators"/>
</dbReference>
<dbReference type="GO" id="GO:0000981">
    <property type="term" value="F:DNA-binding transcription factor activity, RNA polymerase II-specific"/>
    <property type="evidence" value="ECO:0007669"/>
    <property type="project" value="InterPro"/>
</dbReference>
<dbReference type="Gene3D" id="4.10.240.10">
    <property type="entry name" value="Zn(2)-C6 fungal-type DNA-binding domain"/>
    <property type="match status" value="1"/>
</dbReference>
<dbReference type="AlphaFoldDB" id="A0A7R7VWM7"/>
<dbReference type="Proteomes" id="UP000637239">
    <property type="component" value="Chromosome 8"/>
</dbReference>
<evidence type="ECO:0000313" key="9">
    <source>
        <dbReference type="Proteomes" id="UP000637239"/>
    </source>
</evidence>
<dbReference type="Pfam" id="PF00172">
    <property type="entry name" value="Zn_clus"/>
    <property type="match status" value="1"/>
</dbReference>
<dbReference type="EMBL" id="AP024423">
    <property type="protein sequence ID" value="BCR92159.1"/>
    <property type="molecule type" value="Genomic_DNA"/>
</dbReference>
<accession>A0A7R7VWM7</accession>
<dbReference type="InterPro" id="IPR007219">
    <property type="entry name" value="XnlR_reg_dom"/>
</dbReference>
<dbReference type="GO" id="GO:0006351">
    <property type="term" value="P:DNA-templated transcription"/>
    <property type="evidence" value="ECO:0007669"/>
    <property type="project" value="InterPro"/>
</dbReference>
<dbReference type="PROSITE" id="PS50048">
    <property type="entry name" value="ZN2_CY6_FUNGAL_2"/>
    <property type="match status" value="1"/>
</dbReference>
<keyword evidence="4" id="KW-0804">Transcription</keyword>
<dbReference type="RefSeq" id="XP_043140672.1">
    <property type="nucleotide sequence ID" value="XM_043283388.1"/>
</dbReference>
<feature type="region of interest" description="Disordered" evidence="6">
    <location>
        <begin position="1"/>
        <end position="24"/>
    </location>
</feature>
<dbReference type="InterPro" id="IPR036864">
    <property type="entry name" value="Zn2-C6_fun-type_DNA-bd_sf"/>
</dbReference>
<evidence type="ECO:0000256" key="3">
    <source>
        <dbReference type="ARBA" id="ARBA00023125"/>
    </source>
</evidence>
<dbReference type="SUPFAM" id="SSF57701">
    <property type="entry name" value="Zn2/Cys6 DNA-binding domain"/>
    <property type="match status" value="1"/>
</dbReference>
<gene>
    <name evidence="8" type="ORF">ACHE_80059S</name>
</gene>
<dbReference type="SMART" id="SM00066">
    <property type="entry name" value="GAL4"/>
    <property type="match status" value="1"/>
</dbReference>
<evidence type="ECO:0000256" key="4">
    <source>
        <dbReference type="ARBA" id="ARBA00023163"/>
    </source>
</evidence>
<dbReference type="PROSITE" id="PS00463">
    <property type="entry name" value="ZN2_CY6_FUNGAL_1"/>
    <property type="match status" value="1"/>
</dbReference>
<dbReference type="PANTHER" id="PTHR47424">
    <property type="entry name" value="REGULATORY PROTEIN GAL4"/>
    <property type="match status" value="1"/>
</dbReference>
<proteinExistence type="predicted"/>
<keyword evidence="3" id="KW-0238">DNA-binding</keyword>
<reference evidence="8" key="2">
    <citation type="submission" date="2021-02" db="EMBL/GenBank/DDBJ databases">
        <title>Aspergillus chevalieri M1 genome sequence.</title>
        <authorList>
            <person name="Kadooka C."/>
            <person name="Mori K."/>
            <person name="Futagami T."/>
        </authorList>
    </citation>
    <scope>NUCLEOTIDE SEQUENCE</scope>
    <source>
        <strain evidence="8">M1</strain>
    </source>
</reference>
<dbReference type="Pfam" id="PF04082">
    <property type="entry name" value="Fungal_trans"/>
    <property type="match status" value="1"/>
</dbReference>
<organism evidence="8 9">
    <name type="scientific">Aspergillus chevalieri</name>
    <name type="common">Eurotium chevalieri</name>
    <dbReference type="NCBI Taxonomy" id="182096"/>
    <lineage>
        <taxon>Eukaryota</taxon>
        <taxon>Fungi</taxon>
        <taxon>Dikarya</taxon>
        <taxon>Ascomycota</taxon>
        <taxon>Pezizomycotina</taxon>
        <taxon>Eurotiomycetes</taxon>
        <taxon>Eurotiomycetidae</taxon>
        <taxon>Eurotiales</taxon>
        <taxon>Aspergillaceae</taxon>
        <taxon>Aspergillus</taxon>
        <taxon>Aspergillus subgen. Aspergillus</taxon>
    </lineage>
</organism>
<feature type="domain" description="Zn(2)-C6 fungal-type" evidence="7">
    <location>
        <begin position="27"/>
        <end position="56"/>
    </location>
</feature>
<evidence type="ECO:0000256" key="6">
    <source>
        <dbReference type="SAM" id="MobiDB-lite"/>
    </source>
</evidence>
<reference evidence="8" key="1">
    <citation type="submission" date="2021-01" db="EMBL/GenBank/DDBJ databases">
        <authorList>
            <consortium name="Aspergillus chevalieri M1 genome sequencing consortium"/>
            <person name="Kazuki M."/>
            <person name="Futagami T."/>
        </authorList>
    </citation>
    <scope>NUCLEOTIDE SEQUENCE</scope>
    <source>
        <strain evidence="8">M1</strain>
    </source>
</reference>
<evidence type="ECO:0000259" key="7">
    <source>
        <dbReference type="PROSITE" id="PS50048"/>
    </source>
</evidence>
<keyword evidence="9" id="KW-1185">Reference proteome</keyword>
<protein>
    <recommendedName>
        <fullName evidence="7">Zn(2)-C6 fungal-type domain-containing protein</fullName>
    </recommendedName>
</protein>
<evidence type="ECO:0000256" key="2">
    <source>
        <dbReference type="ARBA" id="ARBA00023015"/>
    </source>
</evidence>
<dbReference type="GO" id="GO:0003677">
    <property type="term" value="F:DNA binding"/>
    <property type="evidence" value="ECO:0007669"/>
    <property type="project" value="UniProtKB-KW"/>
</dbReference>
<dbReference type="GO" id="GO:0008270">
    <property type="term" value="F:zinc ion binding"/>
    <property type="evidence" value="ECO:0007669"/>
    <property type="project" value="InterPro"/>
</dbReference>
<dbReference type="CDD" id="cd12148">
    <property type="entry name" value="fungal_TF_MHR"/>
    <property type="match status" value="1"/>
</dbReference>
<dbReference type="SMART" id="SM00906">
    <property type="entry name" value="Fungal_trans"/>
    <property type="match status" value="1"/>
</dbReference>
<dbReference type="GeneID" id="66986508"/>
<dbReference type="CDD" id="cd00067">
    <property type="entry name" value="GAL4"/>
    <property type="match status" value="1"/>
</dbReference>
<name>A0A7R7VWM7_ASPCH</name>
<keyword evidence="2" id="KW-0805">Transcription regulation</keyword>
<dbReference type="InterPro" id="IPR001138">
    <property type="entry name" value="Zn2Cys6_DnaBD"/>
</dbReference>
<keyword evidence="5" id="KW-0539">Nucleus</keyword>
<sequence length="711" mass="79355">MDRERSDVSPGASTPGTSRGKPRVSLACEQCRTRKVRCDGQNPCVGCRHSGTSCVYRNPRHEKKQAVRRANRRLPAVIVSSDNVGSSLDLAAPTLEAPRIDAAPARLLNDPVHYKRQRELRAGIGVSNKDTGSFQFYGPSSHFCFIQRIYQRIKRRTHETLLTPQRSPVPESVGKWGLERFMFSLSPGNDSTNCQFNACFPRELGDAFIKSFFELIHPQMPVLVYSEILELWDRMWQPPSKRTPPKGEELLLMVLAIGARVSSFEGQQDVNVSEGWAAYFSKKADDATNLFENPSLLSTHFLILKAMYAFQVMRPNDAYLYFGHAARNAMALGINRSQVVDGPNLAMHRLRRTFWVIYSLERSCTLYTGRPSAFRDELIDVPYPEDLPSPGVIGGSDVADFQACVAAKCGYIRALARIGKIADRIFVDIYSSKSPSNMTHITKSRQAVVECDMELESITTSLPPYLHFFDPDIPVGDGWQEVQRILLGCHYYITRMLMHRQALVFATFFNSKAEAEERGGGAMHVHDSIEASISSARAMIDLSHNAYSSRCPKIRFDGSMASFLVSACVTLLYDVLDPGTSQEYARETFSVVERGIQCLDQLQHVGPINGKAVSLDIMKVAKDALQSSRADSQLDEGLVDLFPWLQSGNNPVNQNGFPVQGSDVSTPFVQDQTMSGPQNFMSSLPTLPEVNYMSHWLEAGFDPEDIPNSLY</sequence>
<dbReference type="KEGG" id="ache:ACHE_80059S"/>
<evidence type="ECO:0000313" key="8">
    <source>
        <dbReference type="EMBL" id="BCR92159.1"/>
    </source>
</evidence>
<dbReference type="PANTHER" id="PTHR47424:SF3">
    <property type="entry name" value="REGULATORY PROTEIN GAL4"/>
    <property type="match status" value="1"/>
</dbReference>
<evidence type="ECO:0000256" key="1">
    <source>
        <dbReference type="ARBA" id="ARBA00022723"/>
    </source>
</evidence>
<evidence type="ECO:0000256" key="5">
    <source>
        <dbReference type="ARBA" id="ARBA00023242"/>
    </source>
</evidence>
<keyword evidence="1" id="KW-0479">Metal-binding</keyword>